<organism evidence="6 7">
    <name type="scientific">Paenibacillus anaericanus</name>
    <dbReference type="NCBI Taxonomy" id="170367"/>
    <lineage>
        <taxon>Bacteria</taxon>
        <taxon>Bacillati</taxon>
        <taxon>Bacillota</taxon>
        <taxon>Bacilli</taxon>
        <taxon>Bacillales</taxon>
        <taxon>Paenibacillaceae</taxon>
        <taxon>Paenibacillus</taxon>
    </lineage>
</organism>
<dbReference type="OrthoDB" id="370421at2"/>
<keyword evidence="2" id="KW-0238">DNA-binding</keyword>
<dbReference type="EMBL" id="RZNY01000020">
    <property type="protein sequence ID" value="RUT43337.1"/>
    <property type="molecule type" value="Genomic_DNA"/>
</dbReference>
<dbReference type="Gene3D" id="1.10.10.10">
    <property type="entry name" value="Winged helix-like DNA-binding domain superfamily/Winged helix DNA-binding domain"/>
    <property type="match status" value="1"/>
</dbReference>
<dbReference type="Proteomes" id="UP000279446">
    <property type="component" value="Unassembled WGS sequence"/>
</dbReference>
<dbReference type="PANTHER" id="PTHR30514">
    <property type="entry name" value="GLUCOKINASE"/>
    <property type="match status" value="1"/>
</dbReference>
<dbReference type="GO" id="GO:1901135">
    <property type="term" value="P:carbohydrate derivative metabolic process"/>
    <property type="evidence" value="ECO:0007669"/>
    <property type="project" value="InterPro"/>
</dbReference>
<dbReference type="Pfam" id="PF01418">
    <property type="entry name" value="HTH_6"/>
    <property type="match status" value="1"/>
</dbReference>
<dbReference type="SUPFAM" id="SSF53697">
    <property type="entry name" value="SIS domain"/>
    <property type="match status" value="1"/>
</dbReference>
<dbReference type="InterPro" id="IPR046348">
    <property type="entry name" value="SIS_dom_sf"/>
</dbReference>
<dbReference type="AlphaFoldDB" id="A0A433Y4W0"/>
<dbReference type="Pfam" id="PF01380">
    <property type="entry name" value="SIS"/>
    <property type="match status" value="1"/>
</dbReference>
<evidence type="ECO:0000256" key="2">
    <source>
        <dbReference type="ARBA" id="ARBA00023125"/>
    </source>
</evidence>
<keyword evidence="3" id="KW-0804">Transcription</keyword>
<accession>A0A433Y4W0</accession>
<protein>
    <submittedName>
        <fullName evidence="6">MurR/RpiR family transcriptional regulator</fullName>
    </submittedName>
</protein>
<keyword evidence="7" id="KW-1185">Reference proteome</keyword>
<dbReference type="InterPro" id="IPR001347">
    <property type="entry name" value="SIS_dom"/>
</dbReference>
<dbReference type="PROSITE" id="PS51071">
    <property type="entry name" value="HTH_RPIR"/>
    <property type="match status" value="1"/>
</dbReference>
<dbReference type="InterPro" id="IPR047640">
    <property type="entry name" value="RpiR-like"/>
</dbReference>
<evidence type="ECO:0000256" key="3">
    <source>
        <dbReference type="ARBA" id="ARBA00023163"/>
    </source>
</evidence>
<dbReference type="GO" id="GO:0003700">
    <property type="term" value="F:DNA-binding transcription factor activity"/>
    <property type="evidence" value="ECO:0007669"/>
    <property type="project" value="InterPro"/>
</dbReference>
<dbReference type="InterPro" id="IPR009057">
    <property type="entry name" value="Homeodomain-like_sf"/>
</dbReference>
<feature type="domain" description="SIS" evidence="5">
    <location>
        <begin position="124"/>
        <end position="265"/>
    </location>
</feature>
<name>A0A433Y4W0_9BACL</name>
<dbReference type="Gene3D" id="3.40.50.10490">
    <property type="entry name" value="Glucose-6-phosphate isomerase like protein, domain 1"/>
    <property type="match status" value="1"/>
</dbReference>
<feature type="domain" description="HTH rpiR-type" evidence="4">
    <location>
        <begin position="4"/>
        <end position="80"/>
    </location>
</feature>
<evidence type="ECO:0000313" key="7">
    <source>
        <dbReference type="Proteomes" id="UP000279446"/>
    </source>
</evidence>
<sequence length="283" mass="31344">MVVGSMISQIELVLNELPESEKKVAEYILANAKEVMFMTIHELAKNAEASSAAVVRFCRSLGIEGFPALKIRLSAEVENTQYVGYFDVESNESVHSIIDKTLSNTILTFQNTASQLDTQSIEQAVEMLQQAEVIYVYGIGASFIIAEDAAQKWLRLGKNVYAISDRHLLAAAMATKSQNAVFWGISYSGETQEVIQLVKRAKEQGIKTISLTRPGNNKLSQLADVSLFTARAPEAKLRSAATSSRFAQLFVLDIVFCTYASAQYDFTVEQLAKSRQMIEVLYD</sequence>
<dbReference type="CDD" id="cd05013">
    <property type="entry name" value="SIS_RpiR"/>
    <property type="match status" value="1"/>
</dbReference>
<evidence type="ECO:0000259" key="5">
    <source>
        <dbReference type="PROSITE" id="PS51464"/>
    </source>
</evidence>
<dbReference type="GO" id="GO:0097367">
    <property type="term" value="F:carbohydrate derivative binding"/>
    <property type="evidence" value="ECO:0007669"/>
    <property type="project" value="InterPro"/>
</dbReference>
<proteinExistence type="predicted"/>
<dbReference type="InterPro" id="IPR000281">
    <property type="entry name" value="HTH_RpiR"/>
</dbReference>
<reference evidence="6 7" key="1">
    <citation type="submission" date="2018-12" db="EMBL/GenBank/DDBJ databases">
        <authorList>
            <person name="Sun L."/>
            <person name="Chen Z."/>
        </authorList>
    </citation>
    <scope>NUCLEOTIDE SEQUENCE [LARGE SCALE GENOMIC DNA]</scope>
    <source>
        <strain evidence="6 7">DSM 15890</strain>
    </source>
</reference>
<evidence type="ECO:0000256" key="1">
    <source>
        <dbReference type="ARBA" id="ARBA00023015"/>
    </source>
</evidence>
<dbReference type="PANTHER" id="PTHR30514:SF10">
    <property type="entry name" value="MURR_RPIR FAMILY TRANSCRIPTIONAL REGULATOR"/>
    <property type="match status" value="1"/>
</dbReference>
<dbReference type="SUPFAM" id="SSF46689">
    <property type="entry name" value="Homeodomain-like"/>
    <property type="match status" value="1"/>
</dbReference>
<dbReference type="GO" id="GO:0003677">
    <property type="term" value="F:DNA binding"/>
    <property type="evidence" value="ECO:0007669"/>
    <property type="project" value="UniProtKB-KW"/>
</dbReference>
<dbReference type="PROSITE" id="PS51464">
    <property type="entry name" value="SIS"/>
    <property type="match status" value="1"/>
</dbReference>
<comment type="caution">
    <text evidence="6">The sequence shown here is derived from an EMBL/GenBank/DDBJ whole genome shotgun (WGS) entry which is preliminary data.</text>
</comment>
<gene>
    <name evidence="6" type="ORF">EJP82_20510</name>
</gene>
<evidence type="ECO:0000259" key="4">
    <source>
        <dbReference type="PROSITE" id="PS51071"/>
    </source>
</evidence>
<evidence type="ECO:0000313" key="6">
    <source>
        <dbReference type="EMBL" id="RUT43337.1"/>
    </source>
</evidence>
<dbReference type="InterPro" id="IPR036388">
    <property type="entry name" value="WH-like_DNA-bd_sf"/>
</dbReference>
<keyword evidence="1" id="KW-0805">Transcription regulation</keyword>
<dbReference type="InterPro" id="IPR035472">
    <property type="entry name" value="RpiR-like_SIS"/>
</dbReference>